<protein>
    <submittedName>
        <fullName evidence="7">Carbohydrate kinase, FGGY( )</fullName>
        <ecNumber evidence="7">2.7.1.17</ecNumber>
    </submittedName>
</protein>
<dbReference type="PANTHER" id="PTHR43095">
    <property type="entry name" value="SUGAR KINASE"/>
    <property type="match status" value="1"/>
</dbReference>
<dbReference type="Gene3D" id="3.30.420.40">
    <property type="match status" value="2"/>
</dbReference>
<feature type="domain" description="Carbohydrate kinase FGGY C-terminal" evidence="6">
    <location>
        <begin position="265"/>
        <end position="425"/>
    </location>
</feature>
<dbReference type="InterPro" id="IPR043129">
    <property type="entry name" value="ATPase_NBD"/>
</dbReference>
<sequence length="426" mass="43606">MPSAAQQAWIGVDLGTQGVRGLVVDDHGQVLAVAERPLTSRTGELEGRRTHEQDPEQWWSATVEVLAQLVGQLRQQDGPAPQIAGIACDATSGTFLLADPAGRPVTPGLMYDDARGAGELDDVRAAGSALWQRLGLSVQGSWALPRMVWLARQGAWPDGARLLHQGDLVAERLVGHPVATDTSQALKSGVDLSAVAWPEEVLAALDVPVPSLPGVVLPGVPLGTVSSAAARLTGIAAGTPVLAGCTDGCAAQLGAGVVAPGQWNAVLGTTLVLKGVTDELLHDPTGALYSHRSPDGGWWPGGASSTGAAAVRDLFGRADLAALTAAAAQVDLSRVPVVYPLTSRGERFPFVAPDAEGFAGGGAQAPRPLSQLGQDHGDAAAFAAVALGVAGVERLCVDLLELSGAPVDSVAMTGGGAANRWWTQLR</sequence>
<dbReference type="EC" id="2.7.1.17" evidence="7"/>
<dbReference type="InterPro" id="IPR000577">
    <property type="entry name" value="Carb_kinase_FGGY"/>
</dbReference>
<evidence type="ECO:0000259" key="6">
    <source>
        <dbReference type="Pfam" id="PF02782"/>
    </source>
</evidence>
<evidence type="ECO:0000259" key="5">
    <source>
        <dbReference type="Pfam" id="PF00370"/>
    </source>
</evidence>
<dbReference type="AlphaFoldDB" id="A0A6J4HQE9"/>
<dbReference type="InterPro" id="IPR050406">
    <property type="entry name" value="FGGY_Carb_Kinase"/>
</dbReference>
<dbReference type="Pfam" id="PF00370">
    <property type="entry name" value="FGGY_N"/>
    <property type="match status" value="1"/>
</dbReference>
<evidence type="ECO:0000256" key="3">
    <source>
        <dbReference type="ARBA" id="ARBA00022679"/>
    </source>
</evidence>
<dbReference type="InterPro" id="IPR018485">
    <property type="entry name" value="FGGY_C"/>
</dbReference>
<dbReference type="CDD" id="cd07783">
    <property type="entry name" value="ASKHA_NBD_FGGY_SePSK_AtXK1-like"/>
    <property type="match status" value="1"/>
</dbReference>
<reference evidence="7" key="1">
    <citation type="submission" date="2020-02" db="EMBL/GenBank/DDBJ databases">
        <authorList>
            <person name="Meier V. D."/>
        </authorList>
    </citation>
    <scope>NUCLEOTIDE SEQUENCE</scope>
    <source>
        <strain evidence="7">AVDCRST_MAG57</strain>
    </source>
</reference>
<dbReference type="EMBL" id="CADCTI010000096">
    <property type="protein sequence ID" value="CAA9230851.1"/>
    <property type="molecule type" value="Genomic_DNA"/>
</dbReference>
<feature type="domain" description="Carbohydrate kinase FGGY N-terminal" evidence="5">
    <location>
        <begin position="9"/>
        <end position="254"/>
    </location>
</feature>
<keyword evidence="2" id="KW-0119">Carbohydrate metabolism</keyword>
<dbReference type="GO" id="GO:0004856">
    <property type="term" value="F:D-xylulokinase activity"/>
    <property type="evidence" value="ECO:0007669"/>
    <property type="project" value="UniProtKB-EC"/>
</dbReference>
<evidence type="ECO:0000256" key="1">
    <source>
        <dbReference type="ARBA" id="ARBA00009156"/>
    </source>
</evidence>
<proteinExistence type="inferred from homology"/>
<keyword evidence="4 7" id="KW-0418">Kinase</keyword>
<name>A0A6J4HQE9_9ACTN</name>
<evidence type="ECO:0000256" key="2">
    <source>
        <dbReference type="ARBA" id="ARBA00022629"/>
    </source>
</evidence>
<keyword evidence="2" id="KW-0859">Xylose metabolism</keyword>
<organism evidence="7">
    <name type="scientific">uncultured Blastococcus sp</name>
    <dbReference type="NCBI Taxonomy" id="217144"/>
    <lineage>
        <taxon>Bacteria</taxon>
        <taxon>Bacillati</taxon>
        <taxon>Actinomycetota</taxon>
        <taxon>Actinomycetes</taxon>
        <taxon>Geodermatophilales</taxon>
        <taxon>Geodermatophilaceae</taxon>
        <taxon>Blastococcus</taxon>
        <taxon>environmental samples</taxon>
    </lineage>
</organism>
<gene>
    <name evidence="7" type="ORF">AVDCRST_MAG57-1061</name>
</gene>
<dbReference type="Pfam" id="PF02782">
    <property type="entry name" value="FGGY_C"/>
    <property type="match status" value="1"/>
</dbReference>
<dbReference type="PIRSF" id="PIRSF000538">
    <property type="entry name" value="GlpK"/>
    <property type="match status" value="1"/>
</dbReference>
<evidence type="ECO:0000313" key="7">
    <source>
        <dbReference type="EMBL" id="CAA9230851.1"/>
    </source>
</evidence>
<accession>A0A6J4HQE9</accession>
<evidence type="ECO:0000256" key="4">
    <source>
        <dbReference type="ARBA" id="ARBA00022777"/>
    </source>
</evidence>
<keyword evidence="3 7" id="KW-0808">Transferase</keyword>
<dbReference type="PANTHER" id="PTHR43095:SF5">
    <property type="entry name" value="XYLULOSE KINASE"/>
    <property type="match status" value="1"/>
</dbReference>
<comment type="similarity">
    <text evidence="1">Belongs to the FGGY kinase family.</text>
</comment>
<dbReference type="InterPro" id="IPR018484">
    <property type="entry name" value="FGGY_N"/>
</dbReference>
<feature type="non-terminal residue" evidence="7">
    <location>
        <position position="426"/>
    </location>
</feature>
<dbReference type="GO" id="GO:0042732">
    <property type="term" value="P:D-xylose metabolic process"/>
    <property type="evidence" value="ECO:0007669"/>
    <property type="project" value="UniProtKB-KW"/>
</dbReference>
<dbReference type="SUPFAM" id="SSF53067">
    <property type="entry name" value="Actin-like ATPase domain"/>
    <property type="match status" value="2"/>
</dbReference>